<evidence type="ECO:0000256" key="5">
    <source>
        <dbReference type="ARBA" id="ARBA00022475"/>
    </source>
</evidence>
<dbReference type="NCBIfam" id="NF002475">
    <property type="entry name" value="PRK01723.1"/>
    <property type="match status" value="1"/>
</dbReference>
<evidence type="ECO:0000256" key="10">
    <source>
        <dbReference type="ARBA" id="ARBA00022840"/>
    </source>
</evidence>
<dbReference type="HAMAP" id="MF_00521">
    <property type="entry name" value="KDO_kinase"/>
    <property type="match status" value="1"/>
</dbReference>
<comment type="pathway">
    <text evidence="2 15">Bacterial outer membrane biogenesis; LPS core biosynthesis.</text>
</comment>
<proteinExistence type="inferred from homology"/>
<dbReference type="OrthoDB" id="6854449at2"/>
<keyword evidence="6 15" id="KW-0997">Cell inner membrane</keyword>
<evidence type="ECO:0000313" key="17">
    <source>
        <dbReference type="Proteomes" id="UP000001558"/>
    </source>
</evidence>
<keyword evidence="9 15" id="KW-0418">Kinase</keyword>
<gene>
    <name evidence="15" type="primary">kdkA</name>
    <name evidence="16" type="ordered locus">Shew_3706</name>
</gene>
<protein>
    <recommendedName>
        <fullName evidence="13 15">3-deoxy-D-manno-octulosonic acid kinase</fullName>
        <shortName evidence="15">Kdo kinase</shortName>
        <ecNumber evidence="4 15">2.7.1.166</ecNumber>
    </recommendedName>
</protein>
<evidence type="ECO:0000256" key="2">
    <source>
        <dbReference type="ARBA" id="ARBA00004713"/>
    </source>
</evidence>
<dbReference type="EMBL" id="CP000606">
    <property type="protein sequence ID" value="ABO25572.1"/>
    <property type="molecule type" value="Genomic_DNA"/>
</dbReference>
<dbReference type="GO" id="GO:0005524">
    <property type="term" value="F:ATP binding"/>
    <property type="evidence" value="ECO:0007669"/>
    <property type="project" value="UniProtKB-UniRule"/>
</dbReference>
<evidence type="ECO:0000256" key="12">
    <source>
        <dbReference type="ARBA" id="ARBA00023136"/>
    </source>
</evidence>
<evidence type="ECO:0000256" key="3">
    <source>
        <dbReference type="ARBA" id="ARBA00010327"/>
    </source>
</evidence>
<evidence type="ECO:0000256" key="4">
    <source>
        <dbReference type="ARBA" id="ARBA00011988"/>
    </source>
</evidence>
<dbReference type="eggNOG" id="COG0478">
    <property type="taxonomic scope" value="Bacteria"/>
</dbReference>
<dbReference type="GO" id="GO:0016773">
    <property type="term" value="F:phosphotransferase activity, alcohol group as acceptor"/>
    <property type="evidence" value="ECO:0007669"/>
    <property type="project" value="UniProtKB-UniRule"/>
</dbReference>
<comment type="similarity">
    <text evidence="3 15">Belongs to the protein kinase superfamily. KdkA/RfaP family.</text>
</comment>
<keyword evidence="8 15" id="KW-0547">Nucleotide-binding</keyword>
<dbReference type="InterPro" id="IPR011009">
    <property type="entry name" value="Kinase-like_dom_sf"/>
</dbReference>
<dbReference type="AlphaFoldDB" id="A3QJC4"/>
<dbReference type="InterPro" id="IPR022826">
    <property type="entry name" value="KDO_kinase"/>
</dbReference>
<evidence type="ECO:0000256" key="7">
    <source>
        <dbReference type="ARBA" id="ARBA00022679"/>
    </source>
</evidence>
<evidence type="ECO:0000256" key="8">
    <source>
        <dbReference type="ARBA" id="ARBA00022741"/>
    </source>
</evidence>
<keyword evidence="10 15" id="KW-0067">ATP-binding</keyword>
<feature type="active site" evidence="15">
    <location>
        <position position="172"/>
    </location>
</feature>
<keyword evidence="17" id="KW-1185">Reference proteome</keyword>
<keyword evidence="12 15" id="KW-0472">Membrane</keyword>
<comment type="function">
    <text evidence="15">Catalyzes the ATP-dependent phosphorylation of the 3-deoxy-D-manno-octulosonic acid (Kdo) residue in Kdo-lipid IV(A) at the 4-OH position.</text>
</comment>
<name>A3QJC4_SHELP</name>
<dbReference type="SUPFAM" id="SSF56112">
    <property type="entry name" value="Protein kinase-like (PK-like)"/>
    <property type="match status" value="1"/>
</dbReference>
<keyword evidence="7 15" id="KW-0808">Transferase</keyword>
<dbReference type="KEGG" id="slo:Shew_3706"/>
<evidence type="ECO:0000256" key="1">
    <source>
        <dbReference type="ARBA" id="ARBA00004515"/>
    </source>
</evidence>
<evidence type="ECO:0000313" key="16">
    <source>
        <dbReference type="EMBL" id="ABO25572.1"/>
    </source>
</evidence>
<keyword evidence="5 15" id="KW-1003">Cell membrane</keyword>
<dbReference type="STRING" id="323850.Shew_3706"/>
<dbReference type="Pfam" id="PF06293">
    <property type="entry name" value="Kdo"/>
    <property type="match status" value="1"/>
</dbReference>
<accession>A3QJC4</accession>
<evidence type="ECO:0000256" key="9">
    <source>
        <dbReference type="ARBA" id="ARBA00022777"/>
    </source>
</evidence>
<evidence type="ECO:0000256" key="15">
    <source>
        <dbReference type="HAMAP-Rule" id="MF_00521"/>
    </source>
</evidence>
<comment type="catalytic activity">
    <reaction evidence="14 15">
        <text>an alpha-Kdo-(2-&gt;6)-lipid IVA + ATP = a 4-O-phospho-alpha-Kdo-(2-&gt;6)-lipid IVA + ADP + H(+)</text>
        <dbReference type="Rhea" id="RHEA:74271"/>
        <dbReference type="ChEBI" id="CHEBI:15378"/>
        <dbReference type="ChEBI" id="CHEBI:30616"/>
        <dbReference type="ChEBI" id="CHEBI:176428"/>
        <dbReference type="ChEBI" id="CHEBI:193140"/>
        <dbReference type="ChEBI" id="CHEBI:456216"/>
        <dbReference type="EC" id="2.7.1.166"/>
    </reaction>
</comment>
<evidence type="ECO:0000256" key="14">
    <source>
        <dbReference type="ARBA" id="ARBA00034417"/>
    </source>
</evidence>
<evidence type="ECO:0000256" key="6">
    <source>
        <dbReference type="ARBA" id="ARBA00022519"/>
    </source>
</evidence>
<comment type="subcellular location">
    <subcellularLocation>
        <location evidence="1 15">Cell inner membrane</location>
        <topology evidence="1 15">Peripheral membrane protein</topology>
        <orientation evidence="1 15">Cytoplasmic side</orientation>
    </subcellularLocation>
</comment>
<dbReference type="UniPathway" id="UPA00958"/>
<dbReference type="Gene3D" id="1.10.510.10">
    <property type="entry name" value="Transferase(Phosphotransferase) domain 1"/>
    <property type="match status" value="1"/>
</dbReference>
<dbReference type="GO" id="GO:0016301">
    <property type="term" value="F:kinase activity"/>
    <property type="evidence" value="ECO:0007669"/>
    <property type="project" value="UniProtKB-KW"/>
</dbReference>
<keyword evidence="11 15" id="KW-0448">Lipopolysaccharide biosynthesis</keyword>
<reference evidence="16 17" key="1">
    <citation type="submission" date="2007-03" db="EMBL/GenBank/DDBJ databases">
        <title>Complete sequence of Shewanella loihica PV-4.</title>
        <authorList>
            <consortium name="US DOE Joint Genome Institute"/>
            <person name="Copeland A."/>
            <person name="Lucas S."/>
            <person name="Lapidus A."/>
            <person name="Barry K."/>
            <person name="Detter J.C."/>
            <person name="Glavina del Rio T."/>
            <person name="Hammon N."/>
            <person name="Israni S."/>
            <person name="Dalin E."/>
            <person name="Tice H."/>
            <person name="Pitluck S."/>
            <person name="Chain P."/>
            <person name="Malfatti S."/>
            <person name="Shin M."/>
            <person name="Vergez L."/>
            <person name="Schmutz J."/>
            <person name="Larimer F."/>
            <person name="Land M."/>
            <person name="Hauser L."/>
            <person name="Kyrpides N."/>
            <person name="Mikhailova N."/>
            <person name="Romine M.F."/>
            <person name="Serres G."/>
            <person name="Fredrickson J."/>
            <person name="Tiedje J."/>
            <person name="Richardson P."/>
        </authorList>
    </citation>
    <scope>NUCLEOTIDE SEQUENCE [LARGE SCALE GENOMIC DNA]</scope>
    <source>
        <strain evidence="17">ATCC BAA-1088 / PV-4</strain>
    </source>
</reference>
<dbReference type="Proteomes" id="UP000001558">
    <property type="component" value="Chromosome"/>
</dbReference>
<dbReference type="GO" id="GO:0009244">
    <property type="term" value="P:lipopolysaccharide core region biosynthetic process"/>
    <property type="evidence" value="ECO:0007669"/>
    <property type="project" value="UniProtKB-UniRule"/>
</dbReference>
<evidence type="ECO:0000256" key="13">
    <source>
        <dbReference type="ARBA" id="ARBA00029511"/>
    </source>
</evidence>
<dbReference type="EC" id="2.7.1.166" evidence="4 15"/>
<dbReference type="RefSeq" id="WP_011867500.1">
    <property type="nucleotide sequence ID" value="NC_009092.1"/>
</dbReference>
<evidence type="ECO:0000256" key="11">
    <source>
        <dbReference type="ARBA" id="ARBA00022985"/>
    </source>
</evidence>
<dbReference type="GO" id="GO:0005886">
    <property type="term" value="C:plasma membrane"/>
    <property type="evidence" value="ECO:0007669"/>
    <property type="project" value="UniProtKB-SubCell"/>
</dbReference>
<dbReference type="HOGENOM" id="CLU_094226_0_0_6"/>
<organism evidence="16 17">
    <name type="scientific">Shewanella loihica (strain ATCC BAA-1088 / PV-4)</name>
    <dbReference type="NCBI Taxonomy" id="323850"/>
    <lineage>
        <taxon>Bacteria</taxon>
        <taxon>Pseudomonadati</taxon>
        <taxon>Pseudomonadota</taxon>
        <taxon>Gammaproteobacteria</taxon>
        <taxon>Alteromonadales</taxon>
        <taxon>Shewanellaceae</taxon>
        <taxon>Shewanella</taxon>
    </lineage>
</organism>
<sequence>MQIKPTDAGCIVFSQASLKAITPDWFTFDYWQDLGAITGSSKGRYTTWFVNPAPLSQAPEEEWVLRHYYRGGMMEKFSRDAYLYTGLKRCRAIAEFNLLEQLFKEGFAVPEPVAAQIQRSGPYYRGDIIIKRIPGARDLVAELSQGPMSDEKWQALGACIAKFHRRGVYHADLNAKNILLAGENFTLIDFDRGELKQPDSKWQQSNLDRLLRSFNKEKGKAPELHFSQENWQLLLAGYAQA</sequence>